<feature type="region of interest" description="Disordered" evidence="1">
    <location>
        <begin position="64"/>
        <end position="92"/>
    </location>
</feature>
<protein>
    <submittedName>
        <fullName evidence="2">Uncharacterized protein</fullName>
    </submittedName>
</protein>
<dbReference type="EMBL" id="LSRX01000060">
    <property type="protein sequence ID" value="OLQ11351.1"/>
    <property type="molecule type" value="Genomic_DNA"/>
</dbReference>
<name>A0A1Q9EVA0_SYMMI</name>
<proteinExistence type="predicted"/>
<sequence>MGSVKASELSSVASEGEGQTSDLGRPSGSIRVKTKVLPGRLASFEVPAGTIELRAKAKTMLVTRSSASTAEPHCNSDAVEFRSERTKATSKC</sequence>
<evidence type="ECO:0000313" key="2">
    <source>
        <dbReference type="EMBL" id="OLQ11351.1"/>
    </source>
</evidence>
<keyword evidence="3" id="KW-1185">Reference proteome</keyword>
<feature type="compositionally biased region" description="Basic and acidic residues" evidence="1">
    <location>
        <begin position="79"/>
        <end position="92"/>
    </location>
</feature>
<accession>A0A1Q9EVA0</accession>
<reference evidence="2 3" key="1">
    <citation type="submission" date="2016-02" db="EMBL/GenBank/DDBJ databases">
        <title>Genome analysis of coral dinoflagellate symbionts highlights evolutionary adaptations to a symbiotic lifestyle.</title>
        <authorList>
            <person name="Aranda M."/>
            <person name="Li Y."/>
            <person name="Liew Y.J."/>
            <person name="Baumgarten S."/>
            <person name="Simakov O."/>
            <person name="Wilson M."/>
            <person name="Piel J."/>
            <person name="Ashoor H."/>
            <person name="Bougouffa S."/>
            <person name="Bajic V.B."/>
            <person name="Ryu T."/>
            <person name="Ravasi T."/>
            <person name="Bayer T."/>
            <person name="Micklem G."/>
            <person name="Kim H."/>
            <person name="Bhak J."/>
            <person name="Lajeunesse T.C."/>
            <person name="Voolstra C.R."/>
        </authorList>
    </citation>
    <scope>NUCLEOTIDE SEQUENCE [LARGE SCALE GENOMIC DNA]</scope>
    <source>
        <strain evidence="2 3">CCMP2467</strain>
    </source>
</reference>
<evidence type="ECO:0000313" key="3">
    <source>
        <dbReference type="Proteomes" id="UP000186817"/>
    </source>
</evidence>
<dbReference type="AlphaFoldDB" id="A0A1Q9EVA0"/>
<comment type="caution">
    <text evidence="2">The sequence shown here is derived from an EMBL/GenBank/DDBJ whole genome shotgun (WGS) entry which is preliminary data.</text>
</comment>
<evidence type="ECO:0000256" key="1">
    <source>
        <dbReference type="SAM" id="MobiDB-lite"/>
    </source>
</evidence>
<dbReference type="Proteomes" id="UP000186817">
    <property type="component" value="Unassembled WGS sequence"/>
</dbReference>
<organism evidence="2 3">
    <name type="scientific">Symbiodinium microadriaticum</name>
    <name type="common">Dinoflagellate</name>
    <name type="synonym">Zooxanthella microadriatica</name>
    <dbReference type="NCBI Taxonomy" id="2951"/>
    <lineage>
        <taxon>Eukaryota</taxon>
        <taxon>Sar</taxon>
        <taxon>Alveolata</taxon>
        <taxon>Dinophyceae</taxon>
        <taxon>Suessiales</taxon>
        <taxon>Symbiodiniaceae</taxon>
        <taxon>Symbiodinium</taxon>
    </lineage>
</organism>
<gene>
    <name evidence="2" type="ORF">AK812_SmicGene4811</name>
</gene>
<feature type="compositionally biased region" description="Polar residues" evidence="1">
    <location>
        <begin position="8"/>
        <end position="22"/>
    </location>
</feature>
<feature type="region of interest" description="Disordered" evidence="1">
    <location>
        <begin position="1"/>
        <end position="31"/>
    </location>
</feature>